<reference evidence="2" key="1">
    <citation type="journal article" date="2019" name="Int. J. Syst. Evol. Microbiol.">
        <title>The Global Catalogue of Microorganisms (GCM) 10K type strain sequencing project: providing services to taxonomists for standard genome sequencing and annotation.</title>
        <authorList>
            <consortium name="The Broad Institute Genomics Platform"/>
            <consortium name="The Broad Institute Genome Sequencing Center for Infectious Disease"/>
            <person name="Wu L."/>
            <person name="Ma J."/>
        </authorList>
    </citation>
    <scope>NUCLEOTIDE SEQUENCE [LARGE SCALE GENOMIC DNA]</scope>
    <source>
        <strain evidence="2">CCUG 56607</strain>
    </source>
</reference>
<organism evidence="1 2">
    <name type="scientific">Thalassobacillus hwangdonensis</name>
    <dbReference type="NCBI Taxonomy" id="546108"/>
    <lineage>
        <taxon>Bacteria</taxon>
        <taxon>Bacillati</taxon>
        <taxon>Bacillota</taxon>
        <taxon>Bacilli</taxon>
        <taxon>Bacillales</taxon>
        <taxon>Bacillaceae</taxon>
        <taxon>Thalassobacillus</taxon>
    </lineage>
</organism>
<comment type="caution">
    <text evidence="1">The sequence shown here is derived from an EMBL/GenBank/DDBJ whole genome shotgun (WGS) entry which is preliminary data.</text>
</comment>
<proteinExistence type="predicted"/>
<dbReference type="Proteomes" id="UP001596990">
    <property type="component" value="Unassembled WGS sequence"/>
</dbReference>
<evidence type="ECO:0000313" key="2">
    <source>
        <dbReference type="Proteomes" id="UP001596990"/>
    </source>
</evidence>
<evidence type="ECO:0000313" key="1">
    <source>
        <dbReference type="EMBL" id="MFD1017739.1"/>
    </source>
</evidence>
<dbReference type="EMBL" id="JBHTKL010000001">
    <property type="protein sequence ID" value="MFD1017739.1"/>
    <property type="molecule type" value="Genomic_DNA"/>
</dbReference>
<sequence>MKVYTLTVFEKDGTKLMDENFEAQNDDDAKKIGQNMLEDKGYAEYTHRCVSQSGYMVLFHR</sequence>
<gene>
    <name evidence="1" type="ORF">ACFQ2J_00895</name>
</gene>
<dbReference type="Pfam" id="PF14120">
    <property type="entry name" value="YhzD"/>
    <property type="match status" value="1"/>
</dbReference>
<accession>A0ABW3KZJ8</accession>
<dbReference type="InterPro" id="IPR025544">
    <property type="entry name" value="YhzD"/>
</dbReference>
<keyword evidence="2" id="KW-1185">Reference proteome</keyword>
<name>A0ABW3KZJ8_9BACI</name>
<dbReference type="RefSeq" id="WP_386055712.1">
    <property type="nucleotide sequence ID" value="NZ_JBHTKL010000001.1"/>
</dbReference>
<protein>
    <submittedName>
        <fullName evidence="1">YhzD family protein</fullName>
    </submittedName>
</protein>